<evidence type="ECO:0000256" key="4">
    <source>
        <dbReference type="ARBA" id="ARBA00022679"/>
    </source>
</evidence>
<keyword evidence="10 14" id="KW-0067">ATP-binding</keyword>
<dbReference type="PANTHER" id="PTHR45974:SF8">
    <property type="entry name" value="PROTEIN KINASE DOMAIN-CONTAINING PROTEIN"/>
    <property type="match status" value="1"/>
</dbReference>
<keyword evidence="5 15" id="KW-0812">Transmembrane</keyword>
<dbReference type="EMBL" id="JAATIQ010000060">
    <property type="protein sequence ID" value="KAF4391382.1"/>
    <property type="molecule type" value="Genomic_DNA"/>
</dbReference>
<evidence type="ECO:0000256" key="1">
    <source>
        <dbReference type="ARBA" id="ARBA00004479"/>
    </source>
</evidence>
<dbReference type="GO" id="GO:0005524">
    <property type="term" value="F:ATP binding"/>
    <property type="evidence" value="ECO:0007669"/>
    <property type="project" value="UniProtKB-UniRule"/>
</dbReference>
<evidence type="ECO:0000256" key="2">
    <source>
        <dbReference type="ARBA" id="ARBA00022527"/>
    </source>
</evidence>
<dbReference type="AlphaFoldDB" id="A0A7J6H7W7"/>
<keyword evidence="11 15" id="KW-1133">Transmembrane helix</keyword>
<dbReference type="InterPro" id="IPR001611">
    <property type="entry name" value="Leu-rich_rpt"/>
</dbReference>
<organism evidence="17 18">
    <name type="scientific">Cannabis sativa</name>
    <name type="common">Hemp</name>
    <name type="synonym">Marijuana</name>
    <dbReference type="NCBI Taxonomy" id="3483"/>
    <lineage>
        <taxon>Eukaryota</taxon>
        <taxon>Viridiplantae</taxon>
        <taxon>Streptophyta</taxon>
        <taxon>Embryophyta</taxon>
        <taxon>Tracheophyta</taxon>
        <taxon>Spermatophyta</taxon>
        <taxon>Magnoliopsida</taxon>
        <taxon>eudicotyledons</taxon>
        <taxon>Gunneridae</taxon>
        <taxon>Pentapetalae</taxon>
        <taxon>rosids</taxon>
        <taxon>fabids</taxon>
        <taxon>Rosales</taxon>
        <taxon>Cannabaceae</taxon>
        <taxon>Cannabis</taxon>
    </lineage>
</organism>
<sequence length="1123" mass="126469">MLTNLDLSGSVFSGQIPSEVSELSKLLQLSLCANIDPISQENLLKLKKPNFESLILNLTSLEELCLSYVSISSIVPKSLANLTTLKSLLLKDCELKGELPTNIFQLPNLQELSLRFNEDLNVRITPLLNQRSSLKSLFLSYTPLSGDLSSLNQNFSSLTELSASDCNISGVIPDSIGMLSQLLYLDLSENNLVGNIPSSVGNLTQLSELHLSVNQLSGPIPLSFSNLINLEILFVQGNSLSGIVDFDMFLGLNNLTCLDLSINQLSLNVNNRINNETFPQFTSLVLSNCNLTTFPHFLRHQRKLQLLYIEYNPIGDQIPNWMLSVSRETMVSLSLAGNSLIGELSSAICNQTSLQFLDLKDNSLRGELPPCLGNFSKSLSIVTLRNNHFCGNTPEFKGNQIRYIDLSINQFEGKIFKSLTNSEMLVYLNLEGNKLSDVFPYWLGNLPKLEVLKLQGNGFYGAIEEPRTILHFPKLRVIDISNNNFTGKLPLKYIQSWKSMTSTSNIDEDFDYMRSPTFSITTSYGEIPRELDKSSFLQYFNVSHNKLVGPIPQSHLITFDSSCYEGNLGLCGIPLPKCGNHSKPLELPPPSSEEDESSNSLFQFGWKVVAVGYGCGFLIGLLIGKIVIARKPNWLVMIFGNQIRIFTWSYYLLDTDKMSPSELEESCWIKQVTLIDDTSFHGAKPSCYDINKQLAQGFQLSWIQSFDKTEVGGVRQICRLNQNSNKVRCSYYSECLFKEIFKPNESLDKCVGLLTPRTFCGFIFVIFLVVYKWRRRHLSMYNGIEDFLHSYNNLMPIRYSYRDIRKMTNNFKEKLGEGGFGTVYKGQLCSGPFVAVKMFGKSKINNDQDFINEVATTGKIHHVNIVRLIGFCVDGTRRALIYDFMSNGSLDKYIFSQETTNVSLSVTRVFEISLGIARGIEYLHRGCDMPILHFDIKPHNILLDENFIPKVSDFGLARSFSLDNSVASLSAARGTMGYIAPELFYKNIGRVSSKSDVYSFGMLLMEMANRQKNASGNTENSSHIYFPLLIHKQLNEGKEIKIDEHATKEEVETMKKMAIVALWCIQLRPCDRPTMSQVIEMLQSKFNCLEIPPNLLLYPQEQESNNSVETSFSLTSCEEDSAY</sequence>
<dbReference type="FunFam" id="3.30.200.20:FF:000178">
    <property type="entry name" value="serine/threonine-protein kinase PBS1-like"/>
    <property type="match status" value="1"/>
</dbReference>
<dbReference type="Gene3D" id="1.10.510.10">
    <property type="entry name" value="Transferase(Phosphotransferase) domain 1"/>
    <property type="match status" value="1"/>
</dbReference>
<keyword evidence="8 14" id="KW-0547">Nucleotide-binding</keyword>
<dbReference type="PROSITE" id="PS50011">
    <property type="entry name" value="PROTEIN_KINASE_DOM"/>
    <property type="match status" value="1"/>
</dbReference>
<comment type="caution">
    <text evidence="17">The sequence shown here is derived from an EMBL/GenBank/DDBJ whole genome shotgun (WGS) entry which is preliminary data.</text>
</comment>
<protein>
    <recommendedName>
        <fullName evidence="16">Protein kinase domain-containing protein</fullName>
    </recommendedName>
</protein>
<comment type="subcellular location">
    <subcellularLocation>
        <location evidence="1">Membrane</location>
        <topology evidence="1">Single-pass type I membrane protein</topology>
    </subcellularLocation>
</comment>
<evidence type="ECO:0000313" key="17">
    <source>
        <dbReference type="EMBL" id="KAF4391382.1"/>
    </source>
</evidence>
<evidence type="ECO:0000256" key="14">
    <source>
        <dbReference type="PROSITE-ProRule" id="PRU10141"/>
    </source>
</evidence>
<dbReference type="Gene3D" id="3.80.10.10">
    <property type="entry name" value="Ribonuclease Inhibitor"/>
    <property type="match status" value="3"/>
</dbReference>
<dbReference type="GO" id="GO:0004674">
    <property type="term" value="F:protein serine/threonine kinase activity"/>
    <property type="evidence" value="ECO:0007669"/>
    <property type="project" value="UniProtKB-KW"/>
</dbReference>
<dbReference type="FunFam" id="3.80.10.10:FF:000383">
    <property type="entry name" value="Leucine-rich repeat receptor protein kinase EMS1"/>
    <property type="match status" value="1"/>
</dbReference>
<evidence type="ECO:0000256" key="12">
    <source>
        <dbReference type="ARBA" id="ARBA00023136"/>
    </source>
</evidence>
<dbReference type="SUPFAM" id="SSF52058">
    <property type="entry name" value="L domain-like"/>
    <property type="match status" value="1"/>
</dbReference>
<dbReference type="PROSITE" id="PS00108">
    <property type="entry name" value="PROTEIN_KINASE_ST"/>
    <property type="match status" value="1"/>
</dbReference>
<evidence type="ECO:0000256" key="15">
    <source>
        <dbReference type="SAM" id="Phobius"/>
    </source>
</evidence>
<proteinExistence type="predicted"/>
<dbReference type="InterPro" id="IPR017441">
    <property type="entry name" value="Protein_kinase_ATP_BS"/>
</dbReference>
<keyword evidence="9" id="KW-0418">Kinase</keyword>
<evidence type="ECO:0000256" key="5">
    <source>
        <dbReference type="ARBA" id="ARBA00022692"/>
    </source>
</evidence>
<dbReference type="SUPFAM" id="SSF56112">
    <property type="entry name" value="Protein kinase-like (PK-like)"/>
    <property type="match status" value="1"/>
</dbReference>
<evidence type="ECO:0000259" key="16">
    <source>
        <dbReference type="PROSITE" id="PS50011"/>
    </source>
</evidence>
<evidence type="ECO:0000313" key="18">
    <source>
        <dbReference type="Proteomes" id="UP000583929"/>
    </source>
</evidence>
<dbReference type="InterPro" id="IPR032675">
    <property type="entry name" value="LRR_dom_sf"/>
</dbReference>
<feature type="transmembrane region" description="Helical" evidence="15">
    <location>
        <begin position="751"/>
        <end position="771"/>
    </location>
</feature>
<keyword evidence="3" id="KW-0433">Leucine-rich repeat</keyword>
<dbReference type="Pfam" id="PF00560">
    <property type="entry name" value="LRR_1"/>
    <property type="match status" value="6"/>
</dbReference>
<evidence type="ECO:0000256" key="3">
    <source>
        <dbReference type="ARBA" id="ARBA00022614"/>
    </source>
</evidence>
<dbReference type="GO" id="GO:0016020">
    <property type="term" value="C:membrane"/>
    <property type="evidence" value="ECO:0007669"/>
    <property type="project" value="UniProtKB-SubCell"/>
</dbReference>
<evidence type="ECO:0000256" key="13">
    <source>
        <dbReference type="ARBA" id="ARBA00023180"/>
    </source>
</evidence>
<accession>A0A7J6H7W7</accession>
<keyword evidence="18" id="KW-1185">Reference proteome</keyword>
<feature type="domain" description="Protein kinase" evidence="16">
    <location>
        <begin position="809"/>
        <end position="1086"/>
    </location>
</feature>
<dbReference type="PROSITE" id="PS00107">
    <property type="entry name" value="PROTEIN_KINASE_ATP"/>
    <property type="match status" value="1"/>
</dbReference>
<keyword evidence="4" id="KW-0808">Transferase</keyword>
<dbReference type="InterPro" id="IPR000719">
    <property type="entry name" value="Prot_kinase_dom"/>
</dbReference>
<evidence type="ECO:0000256" key="9">
    <source>
        <dbReference type="ARBA" id="ARBA00022777"/>
    </source>
</evidence>
<evidence type="ECO:0000256" key="8">
    <source>
        <dbReference type="ARBA" id="ARBA00022741"/>
    </source>
</evidence>
<evidence type="ECO:0000256" key="6">
    <source>
        <dbReference type="ARBA" id="ARBA00022729"/>
    </source>
</evidence>
<dbReference type="Pfam" id="PF00069">
    <property type="entry name" value="Pkinase"/>
    <property type="match status" value="1"/>
</dbReference>
<dbReference type="Gene3D" id="3.30.200.20">
    <property type="entry name" value="Phosphorylase Kinase, domain 1"/>
    <property type="match status" value="1"/>
</dbReference>
<keyword evidence="13" id="KW-0325">Glycoprotein</keyword>
<evidence type="ECO:0000256" key="10">
    <source>
        <dbReference type="ARBA" id="ARBA00022840"/>
    </source>
</evidence>
<dbReference type="InterPro" id="IPR011009">
    <property type="entry name" value="Kinase-like_dom_sf"/>
</dbReference>
<dbReference type="SUPFAM" id="SSF52047">
    <property type="entry name" value="RNI-like"/>
    <property type="match status" value="1"/>
</dbReference>
<dbReference type="SMART" id="SM00220">
    <property type="entry name" value="S_TKc"/>
    <property type="match status" value="1"/>
</dbReference>
<feature type="transmembrane region" description="Helical" evidence="15">
    <location>
        <begin position="604"/>
        <end position="623"/>
    </location>
</feature>
<reference evidence="17 18" key="1">
    <citation type="journal article" date="2020" name="bioRxiv">
        <title>Sequence and annotation of 42 cannabis genomes reveals extensive copy number variation in cannabinoid synthesis and pathogen resistance genes.</title>
        <authorList>
            <person name="Mckernan K.J."/>
            <person name="Helbert Y."/>
            <person name="Kane L.T."/>
            <person name="Ebling H."/>
            <person name="Zhang L."/>
            <person name="Liu B."/>
            <person name="Eaton Z."/>
            <person name="Mclaughlin S."/>
            <person name="Kingan S."/>
            <person name="Baybayan P."/>
            <person name="Concepcion G."/>
            <person name="Jordan M."/>
            <person name="Riva A."/>
            <person name="Barbazuk W."/>
            <person name="Harkins T."/>
        </authorList>
    </citation>
    <scope>NUCLEOTIDE SEQUENCE [LARGE SCALE GENOMIC DNA]</scope>
    <source>
        <strain evidence="18">cv. Jamaican Lion 4</strain>
        <tissue evidence="17">Leaf</tissue>
    </source>
</reference>
<keyword evidence="2" id="KW-0723">Serine/threonine-protein kinase</keyword>
<keyword evidence="7" id="KW-0677">Repeat</keyword>
<evidence type="ECO:0000256" key="7">
    <source>
        <dbReference type="ARBA" id="ARBA00022737"/>
    </source>
</evidence>
<gene>
    <name evidence="17" type="ORF">G4B88_016692</name>
</gene>
<evidence type="ECO:0000256" key="11">
    <source>
        <dbReference type="ARBA" id="ARBA00022989"/>
    </source>
</evidence>
<name>A0A7J6H7W7_CANSA</name>
<dbReference type="FunFam" id="1.10.510.10:FF:000590">
    <property type="entry name" value="PR5-like receptor kinase"/>
    <property type="match status" value="1"/>
</dbReference>
<dbReference type="Proteomes" id="UP000583929">
    <property type="component" value="Unassembled WGS sequence"/>
</dbReference>
<dbReference type="InterPro" id="IPR008271">
    <property type="entry name" value="Ser/Thr_kinase_AS"/>
</dbReference>
<keyword evidence="6" id="KW-0732">Signal</keyword>
<dbReference type="PANTHER" id="PTHR45974">
    <property type="entry name" value="RECEPTOR-LIKE PROTEIN 55"/>
    <property type="match status" value="1"/>
</dbReference>
<feature type="binding site" evidence="14">
    <location>
        <position position="837"/>
    </location>
    <ligand>
        <name>ATP</name>
        <dbReference type="ChEBI" id="CHEBI:30616"/>
    </ligand>
</feature>
<keyword evidence="12 15" id="KW-0472">Membrane</keyword>